<dbReference type="Gene3D" id="2.130.10.10">
    <property type="entry name" value="YVTN repeat-like/Quinoprotein amine dehydrogenase"/>
    <property type="match status" value="2"/>
</dbReference>
<dbReference type="HOGENOM" id="CLU_000288_103_2_1"/>
<dbReference type="InterPro" id="IPR001810">
    <property type="entry name" value="F-box_dom"/>
</dbReference>
<evidence type="ECO:0000256" key="1">
    <source>
        <dbReference type="ARBA" id="ARBA00022574"/>
    </source>
</evidence>
<feature type="repeat" description="WD" evidence="3">
    <location>
        <begin position="1068"/>
        <end position="1089"/>
    </location>
</feature>
<organism evidence="6 7">
    <name type="scientific">Hebeloma cylindrosporum</name>
    <dbReference type="NCBI Taxonomy" id="76867"/>
    <lineage>
        <taxon>Eukaryota</taxon>
        <taxon>Fungi</taxon>
        <taxon>Dikarya</taxon>
        <taxon>Basidiomycota</taxon>
        <taxon>Agaricomycotina</taxon>
        <taxon>Agaricomycetes</taxon>
        <taxon>Agaricomycetidae</taxon>
        <taxon>Agaricales</taxon>
        <taxon>Agaricineae</taxon>
        <taxon>Hymenogastraceae</taxon>
        <taxon>Hebeloma</taxon>
    </lineage>
</organism>
<feature type="compositionally biased region" description="Polar residues" evidence="4">
    <location>
        <begin position="664"/>
        <end position="680"/>
    </location>
</feature>
<dbReference type="InterPro" id="IPR019775">
    <property type="entry name" value="WD40_repeat_CS"/>
</dbReference>
<feature type="compositionally biased region" description="Acidic residues" evidence="4">
    <location>
        <begin position="761"/>
        <end position="776"/>
    </location>
</feature>
<evidence type="ECO:0000256" key="3">
    <source>
        <dbReference type="PROSITE-ProRule" id="PRU00221"/>
    </source>
</evidence>
<dbReference type="AlphaFoldDB" id="A0A0C3C7E1"/>
<feature type="compositionally biased region" description="Basic and acidic residues" evidence="4">
    <location>
        <begin position="440"/>
        <end position="450"/>
    </location>
</feature>
<protein>
    <recommendedName>
        <fullName evidence="5">F-box domain-containing protein</fullName>
    </recommendedName>
</protein>
<dbReference type="SMART" id="SM00256">
    <property type="entry name" value="FBOX"/>
    <property type="match status" value="1"/>
</dbReference>
<evidence type="ECO:0000313" key="6">
    <source>
        <dbReference type="EMBL" id="KIM39511.1"/>
    </source>
</evidence>
<dbReference type="CDD" id="cd00200">
    <property type="entry name" value="WD40"/>
    <property type="match status" value="1"/>
</dbReference>
<dbReference type="InterPro" id="IPR036047">
    <property type="entry name" value="F-box-like_dom_sf"/>
</dbReference>
<name>A0A0C3C7E1_HEBCY</name>
<dbReference type="Pfam" id="PF12937">
    <property type="entry name" value="F-box-like"/>
    <property type="match status" value="1"/>
</dbReference>
<dbReference type="PROSITE" id="PS00678">
    <property type="entry name" value="WD_REPEATS_1"/>
    <property type="match status" value="4"/>
</dbReference>
<dbReference type="InterPro" id="IPR015943">
    <property type="entry name" value="WD40/YVTN_repeat-like_dom_sf"/>
</dbReference>
<dbReference type="SUPFAM" id="SSF81383">
    <property type="entry name" value="F-box domain"/>
    <property type="match status" value="1"/>
</dbReference>
<feature type="region of interest" description="Disordered" evidence="4">
    <location>
        <begin position="1"/>
        <end position="34"/>
    </location>
</feature>
<feature type="repeat" description="WD" evidence="3">
    <location>
        <begin position="863"/>
        <end position="904"/>
    </location>
</feature>
<feature type="compositionally biased region" description="Basic residues" evidence="4">
    <location>
        <begin position="646"/>
        <end position="663"/>
    </location>
</feature>
<evidence type="ECO:0000256" key="2">
    <source>
        <dbReference type="ARBA" id="ARBA00022737"/>
    </source>
</evidence>
<keyword evidence="1 3" id="KW-0853">WD repeat</keyword>
<dbReference type="EMBL" id="KN831785">
    <property type="protein sequence ID" value="KIM39511.1"/>
    <property type="molecule type" value="Genomic_DNA"/>
</dbReference>
<dbReference type="Proteomes" id="UP000053424">
    <property type="component" value="Unassembled WGS sequence"/>
</dbReference>
<dbReference type="PANTHER" id="PTHR19848">
    <property type="entry name" value="WD40 REPEAT PROTEIN"/>
    <property type="match status" value="1"/>
</dbReference>
<dbReference type="InterPro" id="IPR036322">
    <property type="entry name" value="WD40_repeat_dom_sf"/>
</dbReference>
<keyword evidence="7" id="KW-1185">Reference proteome</keyword>
<dbReference type="PROSITE" id="PS50294">
    <property type="entry name" value="WD_REPEATS_REGION"/>
    <property type="match status" value="3"/>
</dbReference>
<dbReference type="PROSITE" id="PS50082">
    <property type="entry name" value="WD_REPEATS_2"/>
    <property type="match status" value="5"/>
</dbReference>
<evidence type="ECO:0000256" key="4">
    <source>
        <dbReference type="SAM" id="MobiDB-lite"/>
    </source>
</evidence>
<dbReference type="SMART" id="SM00320">
    <property type="entry name" value="WD40"/>
    <property type="match status" value="7"/>
</dbReference>
<dbReference type="OrthoDB" id="190105at2759"/>
<feature type="compositionally biased region" description="Low complexity" evidence="4">
    <location>
        <begin position="452"/>
        <end position="489"/>
    </location>
</feature>
<dbReference type="PANTHER" id="PTHR19848:SF8">
    <property type="entry name" value="F-BOX AND WD REPEAT DOMAIN CONTAINING 7"/>
    <property type="match status" value="1"/>
</dbReference>
<dbReference type="Pfam" id="PF00400">
    <property type="entry name" value="WD40"/>
    <property type="match status" value="4"/>
</dbReference>
<accession>A0A0C3C7E1</accession>
<dbReference type="STRING" id="686832.A0A0C3C7E1"/>
<feature type="domain" description="F-box" evidence="5">
    <location>
        <begin position="135"/>
        <end position="182"/>
    </location>
</feature>
<feature type="repeat" description="WD" evidence="3">
    <location>
        <begin position="945"/>
        <end position="984"/>
    </location>
</feature>
<sequence>MSGTGTGGEDDPHRRRQDPELRTKAAAGRSYNPHLVLLQAPSSSSSRRLYFPIDSPPTPAPSPRPLLGVPLPTQGQAQVEPMSTTTTTISNQLLTDFTSSSSPQTRRQFLAALLQVCTPDELLFLSHTIAPLLKRDFLFALPPELGLHVLGFIDDPKTLIRASLVSKWWYRMVRDESVWRRMCFVHGFGEGDRDRNKHRHKEKRDQPFSAILREDAEGLSGLSSPPTDSSSSVSKVFSYRRHFKISYIIRLNWRHGGKLLNSQIITPVVPAPSRPITAEANPDDALPSTVTSFALDKSWLVVGLANSSIKVFSAHSGVLARTLVGHESGVWGVCLVGKGGWREGGEMVKEEFVEAGGSSSNNERRERRKQKERQREKEKTDGETTPRAAAMESGTAATVSVVVDPDSRKARRRRDTGDKDDRKSRKTMTTPNEPLVVGHIRVEASDRVADEASSSSPHQAASASAGASSSKGSTSSTIRPRRTSSSPTTPKKPRKYPSAINDHEFKDLSILHPVESGLAGETFPILSAGVSSASASSSVAGFGFAAAAASGSATAATVTPTTPKKPRKYPSAVHDRDHGHEFRDLSILHPVESGLAGETVPILSAGVSSAPASASASSVAGFGSATAAIPTPTAAVADDSEEGHSRNRHDTHHHQRHHRRSRRNSTVNQTGSTNARNSESTNRRPDHVDPNSSAHHHHHQHQQHQRGSAAGTSSKGDGMHVMPGQSLAHLLPPALRVALGLPAVPGGGALGDDGSEGSSGSEEEEQEVEEAEDEDFPGYRRRRRRSRQDSSRRRRQEAPLSAAGVGYDAAEDAGKKGGDDDDGSNMTNASRGWGQPNALVVSGGCDKVLRVWEVKSGQCIYVLHGHTATIRAIRLLPNRPIAITGSRDSTLRVWDVQLGLCLRVLEGHTSSVRCLDVSGNRVVSGSYDSTCRVWDVDTGECVWVLRGHFHQIYSVAFLGGRIASGGLDTSVRVWDAETGQCIALLQGHAALVCQLQLSNDLLVTGGSDGRVITFSLNTYKPLHRIAAHDSSVTSLQFDCRSSSSIRNATDSTSGNGDSDINNGGVGNSGDFLVTSGNDGRVKLWDLSTGLWIRDLTDVSTSVWKVGCVWGQGCVAVMCRREGKTVVEVWSMRPRGRERERGVEKERERERGKERDRERDRDREKGKEVVRNV</sequence>
<dbReference type="PROSITE" id="PS50181">
    <property type="entry name" value="FBOX"/>
    <property type="match status" value="1"/>
</dbReference>
<dbReference type="InterPro" id="IPR001680">
    <property type="entry name" value="WD40_rpt"/>
</dbReference>
<evidence type="ECO:0000259" key="5">
    <source>
        <dbReference type="PROSITE" id="PS50181"/>
    </source>
</evidence>
<feature type="region of interest" description="Disordered" evidence="4">
    <location>
        <begin position="1044"/>
        <end position="1063"/>
    </location>
</feature>
<feature type="compositionally biased region" description="Basic and acidic residues" evidence="4">
    <location>
        <begin position="373"/>
        <end position="384"/>
    </location>
</feature>
<feature type="repeat" description="WD" evidence="3">
    <location>
        <begin position="905"/>
        <end position="944"/>
    </location>
</feature>
<reference evidence="6 7" key="1">
    <citation type="submission" date="2014-04" db="EMBL/GenBank/DDBJ databases">
        <authorList>
            <consortium name="DOE Joint Genome Institute"/>
            <person name="Kuo A."/>
            <person name="Gay G."/>
            <person name="Dore J."/>
            <person name="Kohler A."/>
            <person name="Nagy L.G."/>
            <person name="Floudas D."/>
            <person name="Copeland A."/>
            <person name="Barry K.W."/>
            <person name="Cichocki N."/>
            <person name="Veneault-Fourrey C."/>
            <person name="LaButti K."/>
            <person name="Lindquist E.A."/>
            <person name="Lipzen A."/>
            <person name="Lundell T."/>
            <person name="Morin E."/>
            <person name="Murat C."/>
            <person name="Sun H."/>
            <person name="Tunlid A."/>
            <person name="Henrissat B."/>
            <person name="Grigoriev I.V."/>
            <person name="Hibbett D.S."/>
            <person name="Martin F."/>
            <person name="Nordberg H.P."/>
            <person name="Cantor M.N."/>
            <person name="Hua S.X."/>
        </authorList>
    </citation>
    <scope>NUCLEOTIDE SEQUENCE [LARGE SCALE GENOMIC DNA]</scope>
    <source>
        <strain evidence="7">h7</strain>
    </source>
</reference>
<feature type="region of interest" description="Disordered" evidence="4">
    <location>
        <begin position="1134"/>
        <end position="1172"/>
    </location>
</feature>
<feature type="region of interest" description="Disordered" evidence="4">
    <location>
        <begin position="352"/>
        <end position="499"/>
    </location>
</feature>
<feature type="region of interest" description="Disordered" evidence="4">
    <location>
        <begin position="633"/>
        <end position="724"/>
    </location>
</feature>
<feature type="compositionally biased region" description="Basic and acidic residues" evidence="4">
    <location>
        <begin position="10"/>
        <end position="23"/>
    </location>
</feature>
<feature type="compositionally biased region" description="Low complexity" evidence="4">
    <location>
        <begin position="1050"/>
        <end position="1062"/>
    </location>
</feature>
<dbReference type="SUPFAM" id="SSF50978">
    <property type="entry name" value="WD40 repeat-like"/>
    <property type="match status" value="1"/>
</dbReference>
<dbReference type="Gene3D" id="1.20.1280.50">
    <property type="match status" value="1"/>
</dbReference>
<feature type="region of interest" description="Disordered" evidence="4">
    <location>
        <begin position="556"/>
        <end position="578"/>
    </location>
</feature>
<proteinExistence type="predicted"/>
<keyword evidence="2" id="KW-0677">Repeat</keyword>
<feature type="region of interest" description="Disordered" evidence="4">
    <location>
        <begin position="745"/>
        <end position="833"/>
    </location>
</feature>
<feature type="compositionally biased region" description="Basic residues" evidence="4">
    <location>
        <begin position="694"/>
        <end position="704"/>
    </location>
</feature>
<feature type="repeat" description="WD" evidence="3">
    <location>
        <begin position="839"/>
        <end position="862"/>
    </location>
</feature>
<gene>
    <name evidence="6" type="ORF">M413DRAFT_447003</name>
</gene>
<dbReference type="InterPro" id="IPR020472">
    <property type="entry name" value="WD40_PAC1"/>
</dbReference>
<evidence type="ECO:0000313" key="7">
    <source>
        <dbReference type="Proteomes" id="UP000053424"/>
    </source>
</evidence>
<reference evidence="7" key="2">
    <citation type="submission" date="2015-01" db="EMBL/GenBank/DDBJ databases">
        <title>Evolutionary Origins and Diversification of the Mycorrhizal Mutualists.</title>
        <authorList>
            <consortium name="DOE Joint Genome Institute"/>
            <consortium name="Mycorrhizal Genomics Consortium"/>
            <person name="Kohler A."/>
            <person name="Kuo A."/>
            <person name="Nagy L.G."/>
            <person name="Floudas D."/>
            <person name="Copeland A."/>
            <person name="Barry K.W."/>
            <person name="Cichocki N."/>
            <person name="Veneault-Fourrey C."/>
            <person name="LaButti K."/>
            <person name="Lindquist E.A."/>
            <person name="Lipzen A."/>
            <person name="Lundell T."/>
            <person name="Morin E."/>
            <person name="Murat C."/>
            <person name="Riley R."/>
            <person name="Ohm R."/>
            <person name="Sun H."/>
            <person name="Tunlid A."/>
            <person name="Henrissat B."/>
            <person name="Grigoriev I.V."/>
            <person name="Hibbett D.S."/>
            <person name="Martin F."/>
        </authorList>
    </citation>
    <scope>NUCLEOTIDE SEQUENCE [LARGE SCALE GENOMIC DNA]</scope>
    <source>
        <strain evidence="7">h7</strain>
    </source>
</reference>
<dbReference type="PRINTS" id="PR00320">
    <property type="entry name" value="GPROTEINBRPT"/>
</dbReference>